<feature type="region of interest" description="Disordered" evidence="2">
    <location>
        <begin position="897"/>
        <end position="975"/>
    </location>
</feature>
<evidence type="ECO:0000256" key="1">
    <source>
        <dbReference type="SAM" id="Coils"/>
    </source>
</evidence>
<evidence type="ECO:0000256" key="2">
    <source>
        <dbReference type="SAM" id="MobiDB-lite"/>
    </source>
</evidence>
<feature type="compositionally biased region" description="Polar residues" evidence="2">
    <location>
        <begin position="18"/>
        <end position="43"/>
    </location>
</feature>
<sequence length="1300" mass="138510">MVVTGPIAFGKDAKGQLGSPNFTVQRKRGNSTSPSTRAGSSLLQRRGSLARSGTRGRVRPRSAPPPRRAFSASFSTRRAPGRSSSRAGSRVRRRKCSTLLHRDASLIRDDDSCDSLETQVYKKAHATLDLAWQLFGEARVLVQFRRLQEALRRLENAKRLIDVTEGVDDCCSIQRHRRTLLQLGQELHTINRICTMRGSVDRQVGPPDFDSTPLSTWSQCDNTQEFSDPKITCPTPNDSATTKQQAGSATRSDSTQPDRDYSFSPAERRIGQKLCNKVNYMERVSERSLGCSSARGNNEYGNSVGPREASGAIDVGSIPSVLSAREDDMPRKHLNNSNVASFKEPALSKNTSFSSSTVHRDVHADFVDEAAPPTSAAGRSTPSSCYGGPNHPKYRADSSVRTPRCAASWMEANASPSLLAGSISALSSALQGQSQQQVFHNNYVPSDSNNYIPAKGGRKQSFMDGINLPVSSRLRSAGGGESYRDTFCQSLRGKFTASGDVARDRFLGVLSAASGRENSSCSTSGRNTKAAEKLWQKDSIFDLGDPKLVKLYSFERKSPQKGSALQKKMNRSFKVTYNDANFSTRPSTAARSGTCKSGEVAMFRQLAGERQASTGGMGSGRSFYHERGRSEGGVAEVGAVLCTKCCNFGESSDIASGIISQRLNNDGGMHQQADCGSAGNIVLAQNLSSRRASIGSLSESPTEAGAFHRYFAGIKNYHQARMLHKTVVEQLLLEHEIEEMETEKDGATKDSPKEILLRHLEDAYNSWLVSHLGNRQRLTNKGVPEEVNGAIRRQSKEIVMQHKHTSRPTVECTENGESNPTLERKTIPTPQVNQLLEEGRRIGSLSAMETQSVVTHVMADDSNEENNGTTTAPKYQSVALTKDGCIGLPFQQSSAESIVPKGDKTNSHAPALMADRVPVTDDTDRYKFDGNHQTSTVETSAKAKESVSRSISEAKGKSPVAGSSGHGSAVMSEAPTAVEAVAEAKESVSRSISESKGKSPVAGSSGRGSAVMSEAPTAVEAVAEAKESVSRSISEAKGKSPVAGSSGHGSAVMSEAPTAVEAVAEAKESVSRSISEAKGKSPVAGSSGHGSAVMSEAPTAVEAVAEAKESVSRSISEAKGKSPDAGGSEKGSGAREAASKTEDVNTGNYTEMSGSDLYSSDPDQNSSNADAPSKLSESKSSSSTGIRDEVAVVEDLNGSKITDEAAERSQDEGILSVYNDDVVDDLPTVADTDGVPVTEDMGSKTQNTREEGSAKTSDSDPYSSDSDQYSSNTNKTSKSSVSKSSSTTKSSDDGSSVPDI</sequence>
<gene>
    <name evidence="3" type="ORF">TCIL3000_7_430</name>
</gene>
<feature type="compositionally biased region" description="Polar residues" evidence="2">
    <location>
        <begin position="234"/>
        <end position="255"/>
    </location>
</feature>
<feature type="compositionally biased region" description="Basic and acidic residues" evidence="2">
    <location>
        <begin position="918"/>
        <end position="930"/>
    </location>
</feature>
<feature type="compositionally biased region" description="Low complexity" evidence="2">
    <location>
        <begin position="1095"/>
        <end position="1104"/>
    </location>
</feature>
<feature type="compositionally biased region" description="Low complexity" evidence="2">
    <location>
        <begin position="1173"/>
        <end position="1183"/>
    </location>
</feature>
<proteinExistence type="predicted"/>
<feature type="compositionally biased region" description="Basic and acidic residues" evidence="2">
    <location>
        <begin position="1201"/>
        <end position="1211"/>
    </location>
</feature>
<feature type="region of interest" description="Disordered" evidence="2">
    <location>
        <begin position="799"/>
        <end position="829"/>
    </location>
</feature>
<feature type="region of interest" description="Disordered" evidence="2">
    <location>
        <begin position="371"/>
        <end position="397"/>
    </location>
</feature>
<feature type="compositionally biased region" description="Polar residues" evidence="2">
    <location>
        <begin position="212"/>
        <end position="226"/>
    </location>
</feature>
<dbReference type="EMBL" id="HE575320">
    <property type="protein sequence ID" value="CCC91244.1"/>
    <property type="molecule type" value="Genomic_DNA"/>
</dbReference>
<accession>G0UPD3</accession>
<feature type="region of interest" description="Disordered" evidence="2">
    <location>
        <begin position="1029"/>
        <end position="1300"/>
    </location>
</feature>
<feature type="compositionally biased region" description="Basic and acidic residues" evidence="2">
    <location>
        <begin position="1064"/>
        <end position="1079"/>
    </location>
</feature>
<protein>
    <submittedName>
        <fullName evidence="3">Uncharacterized protein</fullName>
    </submittedName>
</protein>
<dbReference type="VEuPathDB" id="TriTrypDB:TcIL3000_7_430"/>
<feature type="compositionally biased region" description="Low complexity" evidence="2">
    <location>
        <begin position="1054"/>
        <end position="1063"/>
    </location>
</feature>
<feature type="region of interest" description="Disordered" evidence="2">
    <location>
        <begin position="988"/>
        <end position="1013"/>
    </location>
</feature>
<feature type="region of interest" description="Disordered" evidence="2">
    <location>
        <begin position="1"/>
        <end position="94"/>
    </location>
</feature>
<feature type="compositionally biased region" description="Basic and acidic residues" evidence="2">
    <location>
        <begin position="988"/>
        <end position="997"/>
    </location>
</feature>
<keyword evidence="1" id="KW-0175">Coiled coil</keyword>
<reference evidence="3" key="1">
    <citation type="journal article" date="2012" name="Proc. Natl. Acad. Sci. U.S.A.">
        <title>Antigenic diversity is generated by distinct evolutionary mechanisms in African trypanosome species.</title>
        <authorList>
            <person name="Jackson A.P."/>
            <person name="Berry A."/>
            <person name="Aslett M."/>
            <person name="Allison H.C."/>
            <person name="Burton P."/>
            <person name="Vavrova-Anderson J."/>
            <person name="Brown R."/>
            <person name="Browne H."/>
            <person name="Corton N."/>
            <person name="Hauser H."/>
            <person name="Gamble J."/>
            <person name="Gilderthorp R."/>
            <person name="Marcello L."/>
            <person name="McQuillan J."/>
            <person name="Otto T.D."/>
            <person name="Quail M.A."/>
            <person name="Sanders M.J."/>
            <person name="van Tonder A."/>
            <person name="Ginger M.L."/>
            <person name="Field M.C."/>
            <person name="Barry J.D."/>
            <person name="Hertz-Fowler C."/>
            <person name="Berriman M."/>
        </authorList>
    </citation>
    <scope>NUCLEOTIDE SEQUENCE</scope>
    <source>
        <strain evidence="3">IL3000</strain>
    </source>
</reference>
<feature type="compositionally biased region" description="Basic and acidic residues" evidence="2">
    <location>
        <begin position="256"/>
        <end position="267"/>
    </location>
</feature>
<feature type="compositionally biased region" description="Basic and acidic residues" evidence="2">
    <location>
        <begin position="1029"/>
        <end position="1038"/>
    </location>
</feature>
<feature type="compositionally biased region" description="Basic and acidic residues" evidence="2">
    <location>
        <begin position="1105"/>
        <end position="1122"/>
    </location>
</feature>
<feature type="compositionally biased region" description="Low complexity" evidence="2">
    <location>
        <begin position="1259"/>
        <end position="1300"/>
    </location>
</feature>
<name>G0UPD3_TRYCI</name>
<evidence type="ECO:0000313" key="3">
    <source>
        <dbReference type="EMBL" id="CCC91244.1"/>
    </source>
</evidence>
<feature type="coiled-coil region" evidence="1">
    <location>
        <begin position="137"/>
        <end position="167"/>
    </location>
</feature>
<organism evidence="3">
    <name type="scientific">Trypanosoma congolense (strain IL3000)</name>
    <dbReference type="NCBI Taxonomy" id="1068625"/>
    <lineage>
        <taxon>Eukaryota</taxon>
        <taxon>Discoba</taxon>
        <taxon>Euglenozoa</taxon>
        <taxon>Kinetoplastea</taxon>
        <taxon>Metakinetoplastina</taxon>
        <taxon>Trypanosomatida</taxon>
        <taxon>Trypanosomatidae</taxon>
        <taxon>Trypanosoma</taxon>
        <taxon>Nannomonas</taxon>
    </lineage>
</organism>
<feature type="compositionally biased region" description="Basic and acidic residues" evidence="2">
    <location>
        <begin position="941"/>
        <end position="956"/>
    </location>
</feature>
<feature type="region of interest" description="Disordered" evidence="2">
    <location>
        <begin position="202"/>
        <end position="267"/>
    </location>
</feature>
<feature type="compositionally biased region" description="Low complexity" evidence="2">
    <location>
        <begin position="68"/>
        <end position="88"/>
    </location>
</feature>
<feature type="compositionally biased region" description="Polar residues" evidence="2">
    <location>
        <begin position="1144"/>
        <end position="1170"/>
    </location>
</feature>